<keyword evidence="9" id="KW-0460">Magnesium</keyword>
<dbReference type="InterPro" id="IPR027417">
    <property type="entry name" value="P-loop_NTPase"/>
</dbReference>
<keyword evidence="13" id="KW-1185">Reference proteome</keyword>
<organism evidence="12 13">
    <name type="scientific">Nakamurella aerolata</name>
    <dbReference type="NCBI Taxonomy" id="1656892"/>
    <lineage>
        <taxon>Bacteria</taxon>
        <taxon>Bacillati</taxon>
        <taxon>Actinomycetota</taxon>
        <taxon>Actinomycetes</taxon>
        <taxon>Nakamurellales</taxon>
        <taxon>Nakamurellaceae</taxon>
        <taxon>Nakamurella</taxon>
    </lineage>
</organism>
<dbReference type="NCBIfam" id="TIGR00150">
    <property type="entry name" value="T6A_YjeE"/>
    <property type="match status" value="1"/>
</dbReference>
<evidence type="ECO:0000256" key="5">
    <source>
        <dbReference type="ARBA" id="ARBA00022694"/>
    </source>
</evidence>
<evidence type="ECO:0000256" key="2">
    <source>
        <dbReference type="ARBA" id="ARBA00007599"/>
    </source>
</evidence>
<evidence type="ECO:0000256" key="9">
    <source>
        <dbReference type="ARBA" id="ARBA00022842"/>
    </source>
</evidence>
<evidence type="ECO:0000256" key="8">
    <source>
        <dbReference type="ARBA" id="ARBA00022840"/>
    </source>
</evidence>
<reference evidence="12 13" key="1">
    <citation type="submission" date="2020-05" db="EMBL/GenBank/DDBJ databases">
        <title>Nakamurella sp. DB0629 isolated from air conditioner.</title>
        <authorList>
            <person name="Kim D.H."/>
            <person name="Kim D.-U."/>
        </authorList>
    </citation>
    <scope>NUCLEOTIDE SEQUENCE [LARGE SCALE GENOMIC DNA]</scope>
    <source>
        <strain evidence="12 13">DB0629</strain>
    </source>
</reference>
<evidence type="ECO:0000256" key="11">
    <source>
        <dbReference type="ARBA" id="ARBA00032441"/>
    </source>
</evidence>
<dbReference type="InterPro" id="IPR003442">
    <property type="entry name" value="T6A_TsaE"/>
</dbReference>
<keyword evidence="5" id="KW-0819">tRNA processing</keyword>
<dbReference type="AlphaFoldDB" id="A0A849A8N8"/>
<keyword evidence="7" id="KW-0547">Nucleotide-binding</keyword>
<comment type="similarity">
    <text evidence="2">Belongs to the TsaE family.</text>
</comment>
<dbReference type="GO" id="GO:0005524">
    <property type="term" value="F:ATP binding"/>
    <property type="evidence" value="ECO:0007669"/>
    <property type="project" value="UniProtKB-KW"/>
</dbReference>
<comment type="function">
    <text evidence="10">Required for the formation of a threonylcarbamoyl group on adenosine at position 37 (t(6)A37) in tRNAs that read codons beginning with adenine. Is involved in the transfer of the threonylcarbamoyl moiety of threonylcarbamoyl-AMP (TC-AMP) to the N6 group of A37, together with TsaD and TsaB. TsaE seems to play an indirect role in the t(6)A biosynthesis pathway, possibly in regulating the core enzymatic function of TsaD.</text>
</comment>
<dbReference type="GO" id="GO:0002949">
    <property type="term" value="P:tRNA threonylcarbamoyladenosine modification"/>
    <property type="evidence" value="ECO:0007669"/>
    <property type="project" value="InterPro"/>
</dbReference>
<comment type="caution">
    <text evidence="12">The sequence shown here is derived from an EMBL/GenBank/DDBJ whole genome shotgun (WGS) entry which is preliminary data.</text>
</comment>
<dbReference type="Gene3D" id="3.40.50.300">
    <property type="entry name" value="P-loop containing nucleotide triphosphate hydrolases"/>
    <property type="match status" value="1"/>
</dbReference>
<name>A0A849A8N8_9ACTN</name>
<evidence type="ECO:0000313" key="13">
    <source>
        <dbReference type="Proteomes" id="UP000562984"/>
    </source>
</evidence>
<evidence type="ECO:0000256" key="6">
    <source>
        <dbReference type="ARBA" id="ARBA00022723"/>
    </source>
</evidence>
<gene>
    <name evidence="12" type="primary">tsaE</name>
    <name evidence="12" type="ORF">HKD39_09250</name>
</gene>
<comment type="subcellular location">
    <subcellularLocation>
        <location evidence="1">Cytoplasm</location>
    </subcellularLocation>
</comment>
<dbReference type="GO" id="GO:0016740">
    <property type="term" value="F:transferase activity"/>
    <property type="evidence" value="ECO:0007669"/>
    <property type="project" value="UniProtKB-KW"/>
</dbReference>
<evidence type="ECO:0000313" key="12">
    <source>
        <dbReference type="EMBL" id="NNG35893.1"/>
    </source>
</evidence>
<keyword evidence="4" id="KW-0963">Cytoplasm</keyword>
<dbReference type="SUPFAM" id="SSF52540">
    <property type="entry name" value="P-loop containing nucleoside triphosphate hydrolases"/>
    <property type="match status" value="1"/>
</dbReference>
<dbReference type="GO" id="GO:0005737">
    <property type="term" value="C:cytoplasm"/>
    <property type="evidence" value="ECO:0007669"/>
    <property type="project" value="UniProtKB-SubCell"/>
</dbReference>
<evidence type="ECO:0000256" key="3">
    <source>
        <dbReference type="ARBA" id="ARBA00019010"/>
    </source>
</evidence>
<dbReference type="EMBL" id="JABEND010000004">
    <property type="protein sequence ID" value="NNG35893.1"/>
    <property type="molecule type" value="Genomic_DNA"/>
</dbReference>
<evidence type="ECO:0000256" key="7">
    <source>
        <dbReference type="ARBA" id="ARBA00022741"/>
    </source>
</evidence>
<proteinExistence type="inferred from homology"/>
<protein>
    <recommendedName>
        <fullName evidence="3">tRNA threonylcarbamoyladenosine biosynthesis protein TsaE</fullName>
    </recommendedName>
    <alternativeName>
        <fullName evidence="11">t(6)A37 threonylcarbamoyladenosine biosynthesis protein TsaE</fullName>
    </alternativeName>
</protein>
<evidence type="ECO:0000256" key="4">
    <source>
        <dbReference type="ARBA" id="ARBA00022490"/>
    </source>
</evidence>
<dbReference type="PANTHER" id="PTHR33540">
    <property type="entry name" value="TRNA THREONYLCARBAMOYLADENOSINE BIOSYNTHESIS PROTEIN TSAE"/>
    <property type="match status" value="1"/>
</dbReference>
<keyword evidence="8" id="KW-0067">ATP-binding</keyword>
<dbReference type="GO" id="GO:0046872">
    <property type="term" value="F:metal ion binding"/>
    <property type="evidence" value="ECO:0007669"/>
    <property type="project" value="UniProtKB-KW"/>
</dbReference>
<keyword evidence="6" id="KW-0479">Metal-binding</keyword>
<dbReference type="PANTHER" id="PTHR33540:SF2">
    <property type="entry name" value="TRNA THREONYLCARBAMOYLADENOSINE BIOSYNTHESIS PROTEIN TSAE"/>
    <property type="match status" value="1"/>
</dbReference>
<keyword evidence="12" id="KW-0808">Transferase</keyword>
<accession>A0A849A8N8</accession>
<dbReference type="Proteomes" id="UP000562984">
    <property type="component" value="Unassembled WGS sequence"/>
</dbReference>
<evidence type="ECO:0000256" key="1">
    <source>
        <dbReference type="ARBA" id="ARBA00004496"/>
    </source>
</evidence>
<sequence length="176" mass="19010">MDPEAIGQQAGRPVSEHLDGLERTVTVRVASPEQTLRLGREIGALLRAGDVVLLSGELGAGKTTITKGIADGMGITDTITSPTFVLARVHNGPRLPLVHVDAYRLSGAMELDDLDLDTDLARAAVVVEWGEDIAADLATDPLHLKLFRDDADENSRRVEIRWTDPRWAVLATQPSS</sequence>
<evidence type="ECO:0000256" key="10">
    <source>
        <dbReference type="ARBA" id="ARBA00024908"/>
    </source>
</evidence>
<dbReference type="Pfam" id="PF02367">
    <property type="entry name" value="TsaE"/>
    <property type="match status" value="1"/>
</dbReference>